<protein>
    <submittedName>
        <fullName evidence="1">Uncharacterized protein</fullName>
    </submittedName>
</protein>
<proteinExistence type="predicted"/>
<accession>J9GPW8</accession>
<gene>
    <name evidence="1" type="ORF">EVA_02073</name>
</gene>
<comment type="caution">
    <text evidence="1">The sequence shown here is derived from an EMBL/GenBank/DDBJ whole genome shotgun (WGS) entry which is preliminary data.</text>
</comment>
<sequence length="83" mass="9040">MGVFQQAGGAHGNGVMHDTQESHQVFEYSFGQLGFFKGLQDFFVRGITEGDGIEVVSFHELVEDIGTDDDRLGDVYGEVLAGQ</sequence>
<evidence type="ECO:0000313" key="1">
    <source>
        <dbReference type="EMBL" id="EJX09814.1"/>
    </source>
</evidence>
<name>J9GPW8_9ZZZZ</name>
<organism evidence="1">
    <name type="scientific">gut metagenome</name>
    <dbReference type="NCBI Taxonomy" id="749906"/>
    <lineage>
        <taxon>unclassified sequences</taxon>
        <taxon>metagenomes</taxon>
        <taxon>organismal metagenomes</taxon>
    </lineage>
</organism>
<dbReference type="EMBL" id="AMCI01000313">
    <property type="protein sequence ID" value="EJX09814.1"/>
    <property type="molecule type" value="Genomic_DNA"/>
</dbReference>
<dbReference type="AlphaFoldDB" id="J9GPW8"/>
<reference evidence="1" key="1">
    <citation type="journal article" date="2012" name="PLoS ONE">
        <title>Gene sets for utilization of primary and secondary nutrition supplies in the distal gut of endangered iberian lynx.</title>
        <authorList>
            <person name="Alcaide M."/>
            <person name="Messina E."/>
            <person name="Richter M."/>
            <person name="Bargiela R."/>
            <person name="Peplies J."/>
            <person name="Huws S.A."/>
            <person name="Newbold C.J."/>
            <person name="Golyshin P.N."/>
            <person name="Simon M.A."/>
            <person name="Lopez G."/>
            <person name="Yakimov M.M."/>
            <person name="Ferrer M."/>
        </authorList>
    </citation>
    <scope>NUCLEOTIDE SEQUENCE</scope>
</reference>